<proteinExistence type="predicted"/>
<name>A0A2P2N248_RHIMU</name>
<sequence length="46" mass="5359">MDPGFFFFNLDNHELCKTLNGCYLGDMIKGLHYKLLHHQFAEPSIC</sequence>
<reference evidence="1" key="1">
    <citation type="submission" date="2018-02" db="EMBL/GenBank/DDBJ databases">
        <title>Rhizophora mucronata_Transcriptome.</title>
        <authorList>
            <person name="Meera S.P."/>
            <person name="Sreeshan A."/>
            <person name="Augustine A."/>
        </authorList>
    </citation>
    <scope>NUCLEOTIDE SEQUENCE</scope>
    <source>
        <tissue evidence="1">Leaf</tissue>
    </source>
</reference>
<dbReference type="EMBL" id="GGEC01056044">
    <property type="protein sequence ID" value="MBX36528.1"/>
    <property type="molecule type" value="Transcribed_RNA"/>
</dbReference>
<dbReference type="AlphaFoldDB" id="A0A2P2N248"/>
<organism evidence="1">
    <name type="scientific">Rhizophora mucronata</name>
    <name type="common">Asiatic mangrove</name>
    <dbReference type="NCBI Taxonomy" id="61149"/>
    <lineage>
        <taxon>Eukaryota</taxon>
        <taxon>Viridiplantae</taxon>
        <taxon>Streptophyta</taxon>
        <taxon>Embryophyta</taxon>
        <taxon>Tracheophyta</taxon>
        <taxon>Spermatophyta</taxon>
        <taxon>Magnoliopsida</taxon>
        <taxon>eudicotyledons</taxon>
        <taxon>Gunneridae</taxon>
        <taxon>Pentapetalae</taxon>
        <taxon>rosids</taxon>
        <taxon>fabids</taxon>
        <taxon>Malpighiales</taxon>
        <taxon>Rhizophoraceae</taxon>
        <taxon>Rhizophora</taxon>
    </lineage>
</organism>
<evidence type="ECO:0000313" key="1">
    <source>
        <dbReference type="EMBL" id="MBX36528.1"/>
    </source>
</evidence>
<protein>
    <submittedName>
        <fullName evidence="1">Uncharacterized protein</fullName>
    </submittedName>
</protein>
<accession>A0A2P2N248</accession>